<protein>
    <recommendedName>
        <fullName evidence="2">SMP-30/Gluconolactonase/LRE-like region domain-containing protein</fullName>
    </recommendedName>
</protein>
<proteinExistence type="inferred from homology"/>
<dbReference type="GO" id="GO:0019853">
    <property type="term" value="P:L-ascorbic acid biosynthetic process"/>
    <property type="evidence" value="ECO:0007669"/>
    <property type="project" value="TreeGrafter"/>
</dbReference>
<dbReference type="InterPro" id="IPR005511">
    <property type="entry name" value="SMP-30"/>
</dbReference>
<dbReference type="InterPro" id="IPR011042">
    <property type="entry name" value="6-blade_b-propeller_TolB-like"/>
</dbReference>
<gene>
    <name evidence="3" type="ORF">METZ01_LOCUS154106</name>
</gene>
<feature type="domain" description="SMP-30/Gluconolactonase/LRE-like region" evidence="2">
    <location>
        <begin position="14"/>
        <end position="259"/>
    </location>
</feature>
<dbReference type="EMBL" id="UINC01025525">
    <property type="protein sequence ID" value="SVB01252.1"/>
    <property type="molecule type" value="Genomic_DNA"/>
</dbReference>
<name>A0A382AJF5_9ZZZZ</name>
<evidence type="ECO:0000259" key="2">
    <source>
        <dbReference type="Pfam" id="PF08450"/>
    </source>
</evidence>
<dbReference type="InterPro" id="IPR013658">
    <property type="entry name" value="SGL"/>
</dbReference>
<accession>A0A382AJF5</accession>
<dbReference type="GO" id="GO:0005509">
    <property type="term" value="F:calcium ion binding"/>
    <property type="evidence" value="ECO:0007669"/>
    <property type="project" value="TreeGrafter"/>
</dbReference>
<dbReference type="Pfam" id="PF08450">
    <property type="entry name" value="SGL"/>
    <property type="match status" value="1"/>
</dbReference>
<reference evidence="3" key="1">
    <citation type="submission" date="2018-05" db="EMBL/GenBank/DDBJ databases">
        <authorList>
            <person name="Lanie J.A."/>
            <person name="Ng W.-L."/>
            <person name="Kazmierczak K.M."/>
            <person name="Andrzejewski T.M."/>
            <person name="Davidsen T.M."/>
            <person name="Wayne K.J."/>
            <person name="Tettelin H."/>
            <person name="Glass J.I."/>
            <person name="Rusch D."/>
            <person name="Podicherti R."/>
            <person name="Tsui H.-C.T."/>
            <person name="Winkler M.E."/>
        </authorList>
    </citation>
    <scope>NUCLEOTIDE SEQUENCE</scope>
</reference>
<dbReference type="GO" id="GO:0004341">
    <property type="term" value="F:gluconolactonase activity"/>
    <property type="evidence" value="ECO:0007669"/>
    <property type="project" value="TreeGrafter"/>
</dbReference>
<sequence length="293" mass="33005">MNEVELLVDSGTLLGECPVWDVKENVLYWIDIDGHKINCYDPSSCNNETRKLPFKAGSLAIRKQGGLLLAMSNGFYNYDFKNEILESRECDPEPDRKDNRLNDGRCDPGGRFWVGSMNDLRRIQGQYEGNLYCYHPDGECVSQNLPVGVANGLAFSPDERYMFFADTMRETVWRFDYDKDQGKIRNQQVFLNLKNLSGKPDGACVDADGCYWLAHIYGWKVARYTPKGKLDREIQLPFPKPSMCAFGGSKLDTLFITSISTKHDKSNGEKKYSGGLFAVNPGVSGIPEPNFSA</sequence>
<evidence type="ECO:0000313" key="3">
    <source>
        <dbReference type="EMBL" id="SVB01252.1"/>
    </source>
</evidence>
<dbReference type="AlphaFoldDB" id="A0A382AJF5"/>
<dbReference type="PRINTS" id="PR01790">
    <property type="entry name" value="SMP30FAMILY"/>
</dbReference>
<evidence type="ECO:0000256" key="1">
    <source>
        <dbReference type="ARBA" id="ARBA00008853"/>
    </source>
</evidence>
<dbReference type="SUPFAM" id="SSF63829">
    <property type="entry name" value="Calcium-dependent phosphotriesterase"/>
    <property type="match status" value="1"/>
</dbReference>
<dbReference type="PANTHER" id="PTHR10907:SF47">
    <property type="entry name" value="REGUCALCIN"/>
    <property type="match status" value="1"/>
</dbReference>
<dbReference type="Gene3D" id="2.120.10.30">
    <property type="entry name" value="TolB, C-terminal domain"/>
    <property type="match status" value="1"/>
</dbReference>
<organism evidence="3">
    <name type="scientific">marine metagenome</name>
    <dbReference type="NCBI Taxonomy" id="408172"/>
    <lineage>
        <taxon>unclassified sequences</taxon>
        <taxon>metagenomes</taxon>
        <taxon>ecological metagenomes</taxon>
    </lineage>
</organism>
<comment type="similarity">
    <text evidence="1">Belongs to the SMP-30/CGR1 family.</text>
</comment>
<dbReference type="PANTHER" id="PTHR10907">
    <property type="entry name" value="REGUCALCIN"/>
    <property type="match status" value="1"/>
</dbReference>